<evidence type="ECO:0000313" key="1">
    <source>
        <dbReference type="EMBL" id="KAE9409694.1"/>
    </source>
</evidence>
<protein>
    <submittedName>
        <fullName evidence="1">Uncharacterized protein</fullName>
    </submittedName>
</protein>
<keyword evidence="2" id="KW-1185">Reference proteome</keyword>
<accession>A0A6A4IMN7</accession>
<proteinExistence type="predicted"/>
<dbReference type="Proteomes" id="UP000799118">
    <property type="component" value="Unassembled WGS sequence"/>
</dbReference>
<organism evidence="1 2">
    <name type="scientific">Gymnopus androsaceus JB14</name>
    <dbReference type="NCBI Taxonomy" id="1447944"/>
    <lineage>
        <taxon>Eukaryota</taxon>
        <taxon>Fungi</taxon>
        <taxon>Dikarya</taxon>
        <taxon>Basidiomycota</taxon>
        <taxon>Agaricomycotina</taxon>
        <taxon>Agaricomycetes</taxon>
        <taxon>Agaricomycetidae</taxon>
        <taxon>Agaricales</taxon>
        <taxon>Marasmiineae</taxon>
        <taxon>Omphalotaceae</taxon>
        <taxon>Gymnopus</taxon>
    </lineage>
</organism>
<dbReference type="AlphaFoldDB" id="A0A6A4IMN7"/>
<dbReference type="EMBL" id="ML769387">
    <property type="protein sequence ID" value="KAE9409694.1"/>
    <property type="molecule type" value="Genomic_DNA"/>
</dbReference>
<gene>
    <name evidence="1" type="ORF">BT96DRAFT_532743</name>
</gene>
<name>A0A6A4IMN7_9AGAR</name>
<evidence type="ECO:0000313" key="2">
    <source>
        <dbReference type="Proteomes" id="UP000799118"/>
    </source>
</evidence>
<sequence length="58" mass="6612">MATSGRSLLPAPRRMAFLNIHLSWHPRFVRDGGHIKKSTLSKVIFLVVVPNILRFEVT</sequence>
<reference evidence="1" key="1">
    <citation type="journal article" date="2019" name="Environ. Microbiol.">
        <title>Fungal ecological strategies reflected in gene transcription - a case study of two litter decomposers.</title>
        <authorList>
            <person name="Barbi F."/>
            <person name="Kohler A."/>
            <person name="Barry K."/>
            <person name="Baskaran P."/>
            <person name="Daum C."/>
            <person name="Fauchery L."/>
            <person name="Ihrmark K."/>
            <person name="Kuo A."/>
            <person name="LaButti K."/>
            <person name="Lipzen A."/>
            <person name="Morin E."/>
            <person name="Grigoriev I.V."/>
            <person name="Henrissat B."/>
            <person name="Lindahl B."/>
            <person name="Martin F."/>
        </authorList>
    </citation>
    <scope>NUCLEOTIDE SEQUENCE</scope>
    <source>
        <strain evidence="1">JB14</strain>
    </source>
</reference>